<dbReference type="CDD" id="cd00293">
    <property type="entry name" value="USP-like"/>
    <property type="match status" value="1"/>
</dbReference>
<dbReference type="KEGG" id="sscu:CEP64_13645"/>
<comment type="similarity">
    <text evidence="1">Belongs to the universal stress protein A family.</text>
</comment>
<dbReference type="PRINTS" id="PR01438">
    <property type="entry name" value="UNVRSLSTRESS"/>
</dbReference>
<feature type="domain" description="UspA" evidence="2">
    <location>
        <begin position="1"/>
        <end position="139"/>
    </location>
</feature>
<dbReference type="Gene3D" id="3.40.50.620">
    <property type="entry name" value="HUPs"/>
    <property type="match status" value="1"/>
</dbReference>
<sequence length="141" mass="16229">MFKRILLAYDLNLQIDVFIYELEKLTSMDKTKITLFHVISQKELEQSVRYKGIHLEVLIENKKKNLNTLVSILEKSGFECDLKIGRGDIIKEIIKESNNDTYDLIILGNKKANSEIKNILGSVTHKISKISTLPILIIKEK</sequence>
<dbReference type="InterPro" id="IPR006016">
    <property type="entry name" value="UspA"/>
</dbReference>
<organism evidence="3 4">
    <name type="scientific">Mammaliicoccus sciuri</name>
    <name type="common">Staphylococcus sciuri</name>
    <dbReference type="NCBI Taxonomy" id="1296"/>
    <lineage>
        <taxon>Bacteria</taxon>
        <taxon>Bacillati</taxon>
        <taxon>Bacillota</taxon>
        <taxon>Bacilli</taxon>
        <taxon>Bacillales</taxon>
        <taxon>Staphylococcaceae</taxon>
        <taxon>Mammaliicoccus</taxon>
    </lineage>
</organism>
<name>A0AAI8GVA0_MAMSC</name>
<reference evidence="4" key="1">
    <citation type="submission" date="2017-06" db="EMBL/GenBank/DDBJ databases">
        <title>FDA dAtabase for Regulatory Grade micrObial Sequences (FDA-ARGOS): Supporting development and validation of Infectious Disease Dx tests.</title>
        <authorList>
            <person name="Goldberg B."/>
            <person name="Campos J."/>
            <person name="Tallon L."/>
            <person name="Sadzewicz L."/>
            <person name="Sengamalay N."/>
            <person name="Ott S."/>
            <person name="Godinez A."/>
            <person name="Nagaraj S."/>
            <person name="Vavikolanu K."/>
            <person name="Nadendla S."/>
            <person name="George J."/>
            <person name="Geyer C."/>
            <person name="Sichtig H."/>
        </authorList>
    </citation>
    <scope>NUCLEOTIDE SEQUENCE [LARGE SCALE GENOMIC DNA]</scope>
    <source>
        <strain evidence="4">FDAARGOS_285</strain>
        <plasmid evidence="4">unnamed1</plasmid>
    </source>
</reference>
<keyword evidence="3" id="KW-0614">Plasmid</keyword>
<dbReference type="AlphaFoldDB" id="A0AAI8GVA0"/>
<dbReference type="RefSeq" id="WP_088592752.1">
    <property type="nucleotide sequence ID" value="NZ_CP022047.2"/>
</dbReference>
<evidence type="ECO:0000256" key="1">
    <source>
        <dbReference type="ARBA" id="ARBA00008791"/>
    </source>
</evidence>
<evidence type="ECO:0000313" key="4">
    <source>
        <dbReference type="Proteomes" id="UP000197058"/>
    </source>
</evidence>
<evidence type="ECO:0000313" key="3">
    <source>
        <dbReference type="EMBL" id="ASE35660.1"/>
    </source>
</evidence>
<dbReference type="InterPro" id="IPR006015">
    <property type="entry name" value="Universal_stress_UspA"/>
</dbReference>
<dbReference type="Proteomes" id="UP000197058">
    <property type="component" value="Plasmid unnamed1"/>
</dbReference>
<geneLocation type="plasmid" evidence="3 4">
    <name>unnamed1</name>
</geneLocation>
<dbReference type="PANTHER" id="PTHR46268:SF6">
    <property type="entry name" value="UNIVERSAL STRESS PROTEIN UP12"/>
    <property type="match status" value="1"/>
</dbReference>
<dbReference type="Pfam" id="PF00582">
    <property type="entry name" value="Usp"/>
    <property type="match status" value="1"/>
</dbReference>
<dbReference type="EMBL" id="CP022047">
    <property type="protein sequence ID" value="ASE35660.1"/>
    <property type="molecule type" value="Genomic_DNA"/>
</dbReference>
<accession>A0AAI8GVA0</accession>
<proteinExistence type="inferred from homology"/>
<evidence type="ECO:0000259" key="2">
    <source>
        <dbReference type="Pfam" id="PF00582"/>
    </source>
</evidence>
<dbReference type="SUPFAM" id="SSF52402">
    <property type="entry name" value="Adenine nucleotide alpha hydrolases-like"/>
    <property type="match status" value="1"/>
</dbReference>
<gene>
    <name evidence="3" type="ORF">CEP64_13645</name>
</gene>
<protein>
    <submittedName>
        <fullName evidence="3">Universal stress protein</fullName>
    </submittedName>
</protein>
<dbReference type="InterPro" id="IPR014729">
    <property type="entry name" value="Rossmann-like_a/b/a_fold"/>
</dbReference>
<dbReference type="PANTHER" id="PTHR46268">
    <property type="entry name" value="STRESS RESPONSE PROTEIN NHAX"/>
    <property type="match status" value="1"/>
</dbReference>